<dbReference type="EMBL" id="MNCJ02000317">
    <property type="protein sequence ID" value="KAF5817459.1"/>
    <property type="molecule type" value="Genomic_DNA"/>
</dbReference>
<reference evidence="3" key="3">
    <citation type="submission" date="2020-06" db="EMBL/GenBank/DDBJ databases">
        <title>Helianthus annuus Genome sequencing and assembly Release 2.</title>
        <authorList>
            <person name="Gouzy J."/>
            <person name="Langlade N."/>
            <person name="Munos S."/>
        </authorList>
    </citation>
    <scope>NUCLEOTIDE SEQUENCE</scope>
    <source>
        <tissue evidence="3">Leaves</tissue>
    </source>
</reference>
<dbReference type="SMART" id="SM00255">
    <property type="entry name" value="TIR"/>
    <property type="match status" value="1"/>
</dbReference>
<dbReference type="GO" id="GO:0005634">
    <property type="term" value="C:nucleus"/>
    <property type="evidence" value="ECO:0000318"/>
    <property type="project" value="GO_Central"/>
</dbReference>
<dbReference type="GO" id="GO:0003964">
    <property type="term" value="F:RNA-directed DNA polymerase activity"/>
    <property type="evidence" value="ECO:0007669"/>
    <property type="project" value="UniProtKB-KW"/>
</dbReference>
<reference evidence="4" key="2">
    <citation type="submission" date="2017-02" db="EMBL/GenBank/DDBJ databases">
        <title>Sunflower complete genome.</title>
        <authorList>
            <person name="Langlade N."/>
            <person name="Munos S."/>
        </authorList>
    </citation>
    <scope>NUCLEOTIDE SEQUENCE [LARGE SCALE GENOMIC DNA]</scope>
    <source>
        <tissue evidence="4">Leaves</tissue>
    </source>
</reference>
<keyword evidence="3" id="KW-0808">Transferase</keyword>
<dbReference type="Pfam" id="PF13966">
    <property type="entry name" value="zf-RVT"/>
    <property type="match status" value="1"/>
</dbReference>
<keyword evidence="4" id="KW-0675">Receptor</keyword>
<reference evidence="3 5" key="1">
    <citation type="journal article" date="2017" name="Nature">
        <title>The sunflower genome provides insights into oil metabolism, flowering and Asterid evolution.</title>
        <authorList>
            <person name="Badouin H."/>
            <person name="Gouzy J."/>
            <person name="Grassa C.J."/>
            <person name="Murat F."/>
            <person name="Staton S.E."/>
            <person name="Cottret L."/>
            <person name="Lelandais-Briere C."/>
            <person name="Owens G.L."/>
            <person name="Carrere S."/>
            <person name="Mayjonade B."/>
            <person name="Legrand L."/>
            <person name="Gill N."/>
            <person name="Kane N.C."/>
            <person name="Bowers J.E."/>
            <person name="Hubner S."/>
            <person name="Bellec A."/>
            <person name="Berard A."/>
            <person name="Berges H."/>
            <person name="Blanchet N."/>
            <person name="Boniface M.C."/>
            <person name="Brunel D."/>
            <person name="Catrice O."/>
            <person name="Chaidir N."/>
            <person name="Claudel C."/>
            <person name="Donnadieu C."/>
            <person name="Faraut T."/>
            <person name="Fievet G."/>
            <person name="Helmstetter N."/>
            <person name="King M."/>
            <person name="Knapp S.J."/>
            <person name="Lai Z."/>
            <person name="Le Paslier M.C."/>
            <person name="Lippi Y."/>
            <person name="Lorenzon L."/>
            <person name="Mandel J.R."/>
            <person name="Marage G."/>
            <person name="Marchand G."/>
            <person name="Marquand E."/>
            <person name="Bret-Mestries E."/>
            <person name="Morien E."/>
            <person name="Nambeesan S."/>
            <person name="Nguyen T."/>
            <person name="Pegot-Espagnet P."/>
            <person name="Pouilly N."/>
            <person name="Raftis F."/>
            <person name="Sallet E."/>
            <person name="Schiex T."/>
            <person name="Thomas J."/>
            <person name="Vandecasteele C."/>
            <person name="Vares D."/>
            <person name="Vear F."/>
            <person name="Vautrin S."/>
            <person name="Crespi M."/>
            <person name="Mangin B."/>
            <person name="Burke J.M."/>
            <person name="Salse J."/>
            <person name="Munos S."/>
            <person name="Vincourt P."/>
            <person name="Rieseberg L.H."/>
            <person name="Langlade N.B."/>
        </authorList>
    </citation>
    <scope>NUCLEOTIDE SEQUENCE [LARGE SCALE GENOMIC DNA]</scope>
    <source>
        <strain evidence="5">cv. SF193</strain>
        <tissue evidence="3">Leaves</tissue>
    </source>
</reference>
<organism evidence="4 5">
    <name type="scientific">Helianthus annuus</name>
    <name type="common">Common sunflower</name>
    <dbReference type="NCBI Taxonomy" id="4232"/>
    <lineage>
        <taxon>Eukaryota</taxon>
        <taxon>Viridiplantae</taxon>
        <taxon>Streptophyta</taxon>
        <taxon>Embryophyta</taxon>
        <taxon>Tracheophyta</taxon>
        <taxon>Spermatophyta</taxon>
        <taxon>Magnoliopsida</taxon>
        <taxon>eudicotyledons</taxon>
        <taxon>Gunneridae</taxon>
        <taxon>Pentapetalae</taxon>
        <taxon>asterids</taxon>
        <taxon>campanulids</taxon>
        <taxon>Asterales</taxon>
        <taxon>Asteraceae</taxon>
        <taxon>Asteroideae</taxon>
        <taxon>Heliantheae alliance</taxon>
        <taxon>Heliantheae</taxon>
        <taxon>Helianthus</taxon>
    </lineage>
</organism>
<feature type="domain" description="TIR" evidence="2">
    <location>
        <begin position="19"/>
        <end position="176"/>
    </location>
</feature>
<proteinExistence type="predicted"/>
<evidence type="ECO:0000256" key="1">
    <source>
        <dbReference type="ARBA" id="ARBA00023027"/>
    </source>
</evidence>
<dbReference type="InterPro" id="IPR035897">
    <property type="entry name" value="Toll_tir_struct_dom_sf"/>
</dbReference>
<gene>
    <name evidence="4" type="ORF">HannXRQ_Chr02g0036951</name>
    <name evidence="3" type="ORF">HanXRQr2_Chr02g0053221</name>
</gene>
<dbReference type="Gramene" id="mRNA:HanXRQr2_Chr02g0053221">
    <property type="protein sequence ID" value="mRNA:HanXRQr2_Chr02g0053221"/>
    <property type="gene ID" value="HanXRQr2_Chr02g0053221"/>
</dbReference>
<dbReference type="InParanoid" id="A0A251VEJ6"/>
<evidence type="ECO:0000259" key="2">
    <source>
        <dbReference type="PROSITE" id="PS50104"/>
    </source>
</evidence>
<dbReference type="Gene3D" id="3.40.50.10140">
    <property type="entry name" value="Toll/interleukin-1 receptor homology (TIR) domain"/>
    <property type="match status" value="1"/>
</dbReference>
<keyword evidence="3" id="KW-0695">RNA-directed DNA polymerase</keyword>
<dbReference type="InterPro" id="IPR000157">
    <property type="entry name" value="TIR_dom"/>
</dbReference>
<accession>A0A251VEJ6</accession>
<dbReference type="FunCoup" id="A0A251VEJ6">
    <property type="interactions" value="649"/>
</dbReference>
<protein>
    <submittedName>
        <fullName evidence="4">Putative toll/interleukin-1 receptor (TIR) domain-containing protein</fullName>
    </submittedName>
    <submittedName>
        <fullName evidence="3">TIR domain, reverse transcriptase zinc-binding domain-containing protein</fullName>
    </submittedName>
</protein>
<dbReference type="InterPro" id="IPR026960">
    <property type="entry name" value="RVT-Znf"/>
</dbReference>
<keyword evidence="3" id="KW-0548">Nucleotidyltransferase</keyword>
<dbReference type="SUPFAM" id="SSF52200">
    <property type="entry name" value="Toll/Interleukin receptor TIR domain"/>
    <property type="match status" value="1"/>
</dbReference>
<dbReference type="Pfam" id="PF01582">
    <property type="entry name" value="TIR"/>
    <property type="match status" value="1"/>
</dbReference>
<name>A0A251VEJ6_HELAN</name>
<evidence type="ECO:0000313" key="4">
    <source>
        <dbReference type="EMBL" id="OTG33643.1"/>
    </source>
</evidence>
<dbReference type="PANTHER" id="PTHR32009:SF109">
    <property type="entry name" value="TOLL-INTERLEUKIN-RESISTANCE (TIR) DOMAIN FAMILY PROTEIN"/>
    <property type="match status" value="1"/>
</dbReference>
<evidence type="ECO:0000313" key="5">
    <source>
        <dbReference type="Proteomes" id="UP000215914"/>
    </source>
</evidence>
<sequence>MLIHNTSMASSSYSSQLRKNYDVFLSFRGEDTRKTFADYLYSTLEDRLISTYKDDVALPRGESIRPSLFKAIEGSRIAVIIFSEKYADSSWCLDELAHIMKCREERNLIVMPVFYCVDPSEVRKQKGKFEEAFAKHKIENNNKVESWRDALVRATEIAGWEPKNIANGYKKCYTTLQRPLWRAEMEKIPTKLALRNRNVFNGDPSCPLCSSADESAEHIFTSCYVSSVVWNDISSWCRIPFIYAFSIIDLLGIHKSIPVSAKKKEAVYGIVIVACWSLWRARNNLVFSNSPVRIDRILSEIKVLSFLWFSNRSKFKGVSWEEWISFVNM</sequence>
<keyword evidence="1" id="KW-0520">NAD</keyword>
<evidence type="ECO:0000313" key="3">
    <source>
        <dbReference type="EMBL" id="KAF5817459.1"/>
    </source>
</evidence>
<dbReference type="FunFam" id="3.40.50.10140:FF:000007">
    <property type="entry name" value="Disease resistance protein (TIR-NBS-LRR class)"/>
    <property type="match status" value="1"/>
</dbReference>
<dbReference type="PROSITE" id="PS50104">
    <property type="entry name" value="TIR"/>
    <property type="match status" value="1"/>
</dbReference>
<keyword evidence="5" id="KW-1185">Reference proteome</keyword>
<dbReference type="GO" id="GO:0007165">
    <property type="term" value="P:signal transduction"/>
    <property type="evidence" value="ECO:0000318"/>
    <property type="project" value="GO_Central"/>
</dbReference>
<dbReference type="EMBL" id="CM007891">
    <property type="protein sequence ID" value="OTG33643.1"/>
    <property type="molecule type" value="Genomic_DNA"/>
</dbReference>
<dbReference type="AlphaFoldDB" id="A0A251VEJ6"/>
<dbReference type="PANTHER" id="PTHR32009">
    <property type="entry name" value="TMV RESISTANCE PROTEIN N-LIKE"/>
    <property type="match status" value="1"/>
</dbReference>
<dbReference type="Proteomes" id="UP000215914">
    <property type="component" value="Chromosome 2"/>
</dbReference>